<accession>A0AC58SU04</accession>
<evidence type="ECO:0000313" key="1">
    <source>
        <dbReference type="Proteomes" id="UP000790787"/>
    </source>
</evidence>
<protein>
    <submittedName>
        <fullName evidence="2">Uncharacterized protein LOC142170445</fullName>
    </submittedName>
</protein>
<proteinExistence type="predicted"/>
<name>A0AC58SU04_TOBAC</name>
<reference evidence="1" key="1">
    <citation type="journal article" date="2014" name="Nat. Commun.">
        <title>The tobacco genome sequence and its comparison with those of tomato and potato.</title>
        <authorList>
            <person name="Sierro N."/>
            <person name="Battey J.N."/>
            <person name="Ouadi S."/>
            <person name="Bakaher N."/>
            <person name="Bovet L."/>
            <person name="Willig A."/>
            <person name="Goepfert S."/>
            <person name="Peitsch M.C."/>
            <person name="Ivanov N.V."/>
        </authorList>
    </citation>
    <scope>NUCLEOTIDE SEQUENCE [LARGE SCALE GENOMIC DNA]</scope>
</reference>
<keyword evidence="1" id="KW-1185">Reference proteome</keyword>
<dbReference type="Proteomes" id="UP000790787">
    <property type="component" value="Chromosome 16"/>
</dbReference>
<reference evidence="2" key="2">
    <citation type="submission" date="2025-08" db="UniProtKB">
        <authorList>
            <consortium name="RefSeq"/>
        </authorList>
    </citation>
    <scope>IDENTIFICATION</scope>
    <source>
        <tissue evidence="2">Leaf</tissue>
    </source>
</reference>
<gene>
    <name evidence="2" type="primary">LOC142170445</name>
</gene>
<sequence length="213" mass="24531">MHWVLLLQEFDVEIRDRRGTENQVTDHLSRMENHDHVEKGGQIKEVFPDEQLFAITQDPPPWYADYMNYLMSGVLPPEIQSESRKRFLYDKKEVELMLYDYHTSPYGGHYGGDRTATKGLDFMGPFPSSRGNKYILLAVDYVSKWVEAIVLPTNDAMVVAAFVKKNIFSRFGTPRALISDEGTHFCNRLLNNLLTKYGVHHKVSTTYHPQTSG</sequence>
<dbReference type="RefSeq" id="XP_075088458.1">
    <property type="nucleotide sequence ID" value="XM_075232357.1"/>
</dbReference>
<organism evidence="1 2">
    <name type="scientific">Nicotiana tabacum</name>
    <name type="common">Common tobacco</name>
    <dbReference type="NCBI Taxonomy" id="4097"/>
    <lineage>
        <taxon>Eukaryota</taxon>
        <taxon>Viridiplantae</taxon>
        <taxon>Streptophyta</taxon>
        <taxon>Embryophyta</taxon>
        <taxon>Tracheophyta</taxon>
        <taxon>Spermatophyta</taxon>
        <taxon>Magnoliopsida</taxon>
        <taxon>eudicotyledons</taxon>
        <taxon>Gunneridae</taxon>
        <taxon>Pentapetalae</taxon>
        <taxon>asterids</taxon>
        <taxon>lamiids</taxon>
        <taxon>Solanales</taxon>
        <taxon>Solanaceae</taxon>
        <taxon>Nicotianoideae</taxon>
        <taxon>Nicotianeae</taxon>
        <taxon>Nicotiana</taxon>
    </lineage>
</organism>
<evidence type="ECO:0000313" key="2">
    <source>
        <dbReference type="RefSeq" id="XP_075088458.1"/>
    </source>
</evidence>